<dbReference type="Proteomes" id="UP001148662">
    <property type="component" value="Unassembled WGS sequence"/>
</dbReference>
<organism evidence="1 2">
    <name type="scientific">Phlebia brevispora</name>
    <dbReference type="NCBI Taxonomy" id="194682"/>
    <lineage>
        <taxon>Eukaryota</taxon>
        <taxon>Fungi</taxon>
        <taxon>Dikarya</taxon>
        <taxon>Basidiomycota</taxon>
        <taxon>Agaricomycotina</taxon>
        <taxon>Agaricomycetes</taxon>
        <taxon>Polyporales</taxon>
        <taxon>Meruliaceae</taxon>
        <taxon>Phlebia</taxon>
    </lineage>
</organism>
<evidence type="ECO:0000313" key="2">
    <source>
        <dbReference type="Proteomes" id="UP001148662"/>
    </source>
</evidence>
<dbReference type="EMBL" id="JANHOG010002034">
    <property type="protein sequence ID" value="KAJ3528236.1"/>
    <property type="molecule type" value="Genomic_DNA"/>
</dbReference>
<protein>
    <submittedName>
        <fullName evidence="1">Uncharacterized protein</fullName>
    </submittedName>
</protein>
<comment type="caution">
    <text evidence="1">The sequence shown here is derived from an EMBL/GenBank/DDBJ whole genome shotgun (WGS) entry which is preliminary data.</text>
</comment>
<proteinExistence type="predicted"/>
<accession>A0ACC1RYH3</accession>
<gene>
    <name evidence="1" type="ORF">NM688_g8023</name>
</gene>
<name>A0ACC1RYH3_9APHY</name>
<keyword evidence="2" id="KW-1185">Reference proteome</keyword>
<evidence type="ECO:0000313" key="1">
    <source>
        <dbReference type="EMBL" id="KAJ3528236.1"/>
    </source>
</evidence>
<sequence length="1000" mass="103288">MPFARVVSEDLHEDQSVPASVAKRLTSRAGSAATVRAITVDTNFAAVDPSDKGNVTLFLQGSTGNAGNFTAVPLGDNPSKRSWWDDIVNDVLEALSFNITESDTKNFDYDKSYTLLDDSISCPAAGGFPAFTGGYTVGVEAKADITVAYGLAAVGSIIPPEIDDFGVFVNLDAQLDGILTADINANANIDSGTLTLYSLSLPGFDFAGILSLGASFDVTADASASISADISANVDLSYTISGAKLFFPPGKGSNKGIFTPATTDLQLTANPDGTASGNFGAHLTPLVQFSIDAFDGIASAGVSLNVDASASVDLSLDGNGVVGTSSSPSATYSGCADVGGELDVNFSADGSFFGLWNPSTTLTLFDKSFDIYDTNFDVTTSKLVAASKEPLHVLLRKRKILPSTSATNTTAQMSAVTPQVPMVAISWYRDGSLFCHGRQNLIDAHVVAGMRTRSAGIVPVTFFLALLMPGVALALNDWSVPCLEGQCSYDLSNGTVGGSISLSGPSSAISDITSAAGWTIIDCDPNTAAQSVRAVCTGNTTACNHLYQGGAAGTIVRLPQNCTQMAFARVADEWAHQNQSLPSDVIANTTGQNGTAAVRGMKLDTNFAAINPSQKGSISLTIEGASGSSSPAQPALTSRQYNHPIQRGLLGDLTGGLADDTSFNDTKSLQNTISIDKSFPIFSDSVSCPASGSLPAFKGSVNIDAEAKVNGVVDYGLTASGSIVPPKLDQIALFANFNATLDGILNLNATAQATFSTGKIQVFTVGLPGLDFPGIFTLGPSFNVDLEGIATIDTDVDMTVGLAYNINNGRLVFPPDQGSSSGSFVPANTNLQLSASPNVASQASVEAHVIPNIAFGINVLDGLADATVNLDLDTSAKLTLSLQAGAELSKSTNGSSSASGQFSGCVDLSSTLAINAGADGSFLDLFDDSTSVTLFSKTFDLFKKCFGSGTGYSQSQPSGYRRRRHARDIVRRGLTCPGAAVTTVASIADEAISADSIEAE</sequence>
<reference evidence="1" key="1">
    <citation type="submission" date="2022-07" db="EMBL/GenBank/DDBJ databases">
        <title>Genome Sequence of Phlebia brevispora.</title>
        <authorList>
            <person name="Buettner E."/>
        </authorList>
    </citation>
    <scope>NUCLEOTIDE SEQUENCE</scope>
    <source>
        <strain evidence="1">MPL23</strain>
    </source>
</reference>